<sequence length="279" mass="30466">MPVPFTKMHGAGNDFVVFDGVSRPIQITPRKIRRLADRHFGIGCDQVLLVERPTASGADFRYRIFNADGGEVEQCGNGARCFVRFVRDKRLTAKDEIAVETLAGMIYPRLEPDGGVSVNMGVPRFEPVEVPFEAGARENVYDLEVDGRTVSVSVLSMGNPHAVQLVPDVDAAPVNTQGPQIERHARFPRRVNAGYMQIVDRRHIRLRVYERGAGETLACGSGACAAAVAGRQRGLLDDKVEVKLPGGTLRVSWAGEGQPVWMTGPAITVFEGTIDLEKL</sequence>
<proteinExistence type="inferred from homology"/>
<evidence type="ECO:0000313" key="11">
    <source>
        <dbReference type="EMBL" id="OGI50002.1"/>
    </source>
</evidence>
<evidence type="ECO:0000256" key="1">
    <source>
        <dbReference type="ARBA" id="ARBA00005196"/>
    </source>
</evidence>
<comment type="pathway">
    <text evidence="1 9">Amino-acid biosynthesis; L-lysine biosynthesis via DAP pathway; DL-2,6-diaminopimelate from LL-2,6-diaminopimelate: step 1/1.</text>
</comment>
<dbReference type="Pfam" id="PF01678">
    <property type="entry name" value="DAP_epimerase"/>
    <property type="match status" value="2"/>
</dbReference>
<feature type="active site" evidence="10">
    <location>
        <position position="75"/>
    </location>
</feature>
<evidence type="ECO:0000256" key="10">
    <source>
        <dbReference type="PROSITE-ProRule" id="PRU10125"/>
    </source>
</evidence>
<feature type="binding site" evidence="9">
    <location>
        <position position="13"/>
    </location>
    <ligand>
        <name>substrate</name>
    </ligand>
</feature>
<dbReference type="PANTHER" id="PTHR31689">
    <property type="entry name" value="DIAMINOPIMELATE EPIMERASE, CHLOROPLASTIC"/>
    <property type="match status" value="1"/>
</dbReference>
<dbReference type="SUPFAM" id="SSF54506">
    <property type="entry name" value="Diaminopimelate epimerase-like"/>
    <property type="match status" value="1"/>
</dbReference>
<evidence type="ECO:0000256" key="3">
    <source>
        <dbReference type="ARBA" id="ARBA00013080"/>
    </source>
</evidence>
<gene>
    <name evidence="9" type="primary">dapF</name>
    <name evidence="11" type="ORF">A3A87_01355</name>
</gene>
<evidence type="ECO:0000313" key="12">
    <source>
        <dbReference type="Proteomes" id="UP000179037"/>
    </source>
</evidence>
<protein>
    <recommendedName>
        <fullName evidence="3 9">Diaminopimelate epimerase</fullName>
        <shortName evidence="9">DAP epimerase</shortName>
        <ecNumber evidence="3 9">5.1.1.7</ecNumber>
    </recommendedName>
    <alternativeName>
        <fullName evidence="9">PLP-independent amino acid racemase</fullName>
    </alternativeName>
</protein>
<name>A0A1F6TY55_9PROT</name>
<keyword evidence="7 9" id="KW-0413">Isomerase</keyword>
<dbReference type="InterPro" id="IPR018510">
    <property type="entry name" value="DAP_epimerase_AS"/>
</dbReference>
<evidence type="ECO:0000256" key="5">
    <source>
        <dbReference type="ARBA" id="ARBA00022605"/>
    </source>
</evidence>
<feature type="active site" description="Proton acceptor" evidence="9">
    <location>
        <position position="219"/>
    </location>
</feature>
<feature type="binding site" evidence="9">
    <location>
        <begin position="220"/>
        <end position="221"/>
    </location>
    <ligand>
        <name>substrate</name>
    </ligand>
</feature>
<feature type="binding site" evidence="9">
    <location>
        <position position="66"/>
    </location>
    <ligand>
        <name>substrate</name>
    </ligand>
</feature>
<evidence type="ECO:0000256" key="6">
    <source>
        <dbReference type="ARBA" id="ARBA00023154"/>
    </source>
</evidence>
<dbReference type="Gene3D" id="3.10.310.10">
    <property type="entry name" value="Diaminopimelate Epimerase, Chain A, domain 1"/>
    <property type="match status" value="2"/>
</dbReference>
<feature type="site" description="Could be important to modulate the pK values of the two catalytic cysteine residues" evidence="9">
    <location>
        <position position="161"/>
    </location>
</feature>
<dbReference type="PANTHER" id="PTHR31689:SF0">
    <property type="entry name" value="DIAMINOPIMELATE EPIMERASE"/>
    <property type="match status" value="1"/>
</dbReference>
<keyword evidence="5 9" id="KW-0028">Amino-acid biosynthesis</keyword>
<feature type="active site" description="Proton donor" evidence="9">
    <location>
        <position position="75"/>
    </location>
</feature>
<dbReference type="GO" id="GO:0009089">
    <property type="term" value="P:lysine biosynthetic process via diaminopimelate"/>
    <property type="evidence" value="ECO:0007669"/>
    <property type="project" value="UniProtKB-UniRule"/>
</dbReference>
<dbReference type="HAMAP" id="MF_00197">
    <property type="entry name" value="DAP_epimerase"/>
    <property type="match status" value="1"/>
</dbReference>
<evidence type="ECO:0000256" key="9">
    <source>
        <dbReference type="HAMAP-Rule" id="MF_00197"/>
    </source>
</evidence>
<feature type="binding site" evidence="9">
    <location>
        <begin position="210"/>
        <end position="211"/>
    </location>
    <ligand>
        <name>substrate</name>
    </ligand>
</feature>
<comment type="subcellular location">
    <subcellularLocation>
        <location evidence="9">Cytoplasm</location>
    </subcellularLocation>
</comment>
<organism evidence="11 12">
    <name type="scientific">Candidatus Muproteobacteria bacterium RIFCSPLOWO2_01_FULL_60_18</name>
    <dbReference type="NCBI Taxonomy" id="1817768"/>
    <lineage>
        <taxon>Bacteria</taxon>
        <taxon>Pseudomonadati</taxon>
        <taxon>Pseudomonadota</taxon>
        <taxon>Candidatus Muproteobacteria</taxon>
    </lineage>
</organism>
<dbReference type="EMBL" id="MFTC01000080">
    <property type="protein sequence ID" value="OGI50002.1"/>
    <property type="molecule type" value="Genomic_DNA"/>
</dbReference>
<evidence type="ECO:0000256" key="4">
    <source>
        <dbReference type="ARBA" id="ARBA00022490"/>
    </source>
</evidence>
<comment type="similarity">
    <text evidence="2 9">Belongs to the diaminopimelate epimerase family.</text>
</comment>
<dbReference type="PROSITE" id="PS01326">
    <property type="entry name" value="DAP_EPIMERASE"/>
    <property type="match status" value="1"/>
</dbReference>
<comment type="function">
    <text evidence="9">Catalyzes the stereoinversion of LL-2,6-diaminopimelate (L,L-DAP) to meso-diaminopimelate (meso-DAP), a precursor of L-lysine and an essential component of the bacterial peptidoglycan.</text>
</comment>
<feature type="binding site" evidence="9">
    <location>
        <position position="46"/>
    </location>
    <ligand>
        <name>substrate</name>
    </ligand>
</feature>
<comment type="subunit">
    <text evidence="9">Homodimer.</text>
</comment>
<dbReference type="InterPro" id="IPR001653">
    <property type="entry name" value="DAP_epimerase_DapF"/>
</dbReference>
<evidence type="ECO:0000256" key="2">
    <source>
        <dbReference type="ARBA" id="ARBA00010219"/>
    </source>
</evidence>
<feature type="binding site" evidence="9">
    <location>
        <begin position="76"/>
        <end position="77"/>
    </location>
    <ligand>
        <name>substrate</name>
    </ligand>
</feature>
<keyword evidence="6 9" id="KW-0457">Lysine biosynthesis</keyword>
<dbReference type="FunFam" id="3.10.310.10:FF:000001">
    <property type="entry name" value="Diaminopimelate epimerase"/>
    <property type="match status" value="1"/>
</dbReference>
<feature type="binding site" evidence="9">
    <location>
        <position position="159"/>
    </location>
    <ligand>
        <name>substrate</name>
    </ligand>
</feature>
<dbReference type="UniPathway" id="UPA00034">
    <property type="reaction ID" value="UER00025"/>
</dbReference>
<comment type="catalytic activity">
    <reaction evidence="8 9">
        <text>(2S,6S)-2,6-diaminopimelate = meso-2,6-diaminopimelate</text>
        <dbReference type="Rhea" id="RHEA:15393"/>
        <dbReference type="ChEBI" id="CHEBI:57609"/>
        <dbReference type="ChEBI" id="CHEBI:57791"/>
        <dbReference type="EC" id="5.1.1.7"/>
    </reaction>
</comment>
<dbReference type="GO" id="GO:0005829">
    <property type="term" value="C:cytosol"/>
    <property type="evidence" value="ECO:0007669"/>
    <property type="project" value="TreeGrafter"/>
</dbReference>
<dbReference type="EC" id="5.1.1.7" evidence="3 9"/>
<keyword evidence="4 9" id="KW-0963">Cytoplasm</keyword>
<reference evidence="11 12" key="1">
    <citation type="journal article" date="2016" name="Nat. Commun.">
        <title>Thousands of microbial genomes shed light on interconnected biogeochemical processes in an aquifer system.</title>
        <authorList>
            <person name="Anantharaman K."/>
            <person name="Brown C.T."/>
            <person name="Hug L.A."/>
            <person name="Sharon I."/>
            <person name="Castelle C.J."/>
            <person name="Probst A.J."/>
            <person name="Thomas B.C."/>
            <person name="Singh A."/>
            <person name="Wilkins M.J."/>
            <person name="Karaoz U."/>
            <person name="Brodie E.L."/>
            <person name="Williams K.H."/>
            <person name="Hubbard S.S."/>
            <person name="Banfield J.F."/>
        </authorList>
    </citation>
    <scope>NUCLEOTIDE SEQUENCE [LARGE SCALE GENOMIC DNA]</scope>
</reference>
<dbReference type="AlphaFoldDB" id="A0A1F6TY55"/>
<evidence type="ECO:0000256" key="8">
    <source>
        <dbReference type="ARBA" id="ARBA00051712"/>
    </source>
</evidence>
<evidence type="ECO:0000256" key="7">
    <source>
        <dbReference type="ARBA" id="ARBA00023235"/>
    </source>
</evidence>
<accession>A0A1F6TY55</accession>
<feature type="binding site" evidence="9">
    <location>
        <position position="192"/>
    </location>
    <ligand>
        <name>substrate</name>
    </ligand>
</feature>
<dbReference type="STRING" id="1817768.A3A87_01355"/>
<dbReference type="GO" id="GO:0008837">
    <property type="term" value="F:diaminopimelate epimerase activity"/>
    <property type="evidence" value="ECO:0007669"/>
    <property type="project" value="UniProtKB-UniRule"/>
</dbReference>
<comment type="caution">
    <text evidence="11">The sequence shown here is derived from an EMBL/GenBank/DDBJ whole genome shotgun (WGS) entry which is preliminary data.</text>
</comment>
<dbReference type="NCBIfam" id="TIGR00652">
    <property type="entry name" value="DapF"/>
    <property type="match status" value="1"/>
</dbReference>
<dbReference type="Proteomes" id="UP000179037">
    <property type="component" value="Unassembled WGS sequence"/>
</dbReference>
<feature type="site" description="Could be important to modulate the pK values of the two catalytic cysteine residues" evidence="9">
    <location>
        <position position="210"/>
    </location>
</feature>